<feature type="domain" description="Glycosyl hydrolase family 92" evidence="3">
    <location>
        <begin position="286"/>
        <end position="766"/>
    </location>
</feature>
<feature type="compositionally biased region" description="Low complexity" evidence="1">
    <location>
        <begin position="1184"/>
        <end position="1196"/>
    </location>
</feature>
<dbReference type="Gene3D" id="1.20.1610.10">
    <property type="entry name" value="alpha-1,2-mannosidases domains"/>
    <property type="match status" value="1"/>
</dbReference>
<dbReference type="Proteomes" id="UP001596527">
    <property type="component" value="Unassembled WGS sequence"/>
</dbReference>
<organism evidence="5 6">
    <name type="scientific">Schaalia naturae</name>
    <dbReference type="NCBI Taxonomy" id="635203"/>
    <lineage>
        <taxon>Bacteria</taxon>
        <taxon>Bacillati</taxon>
        <taxon>Actinomycetota</taxon>
        <taxon>Actinomycetes</taxon>
        <taxon>Actinomycetales</taxon>
        <taxon>Actinomycetaceae</taxon>
        <taxon>Schaalia</taxon>
    </lineage>
</organism>
<dbReference type="InterPro" id="IPR012939">
    <property type="entry name" value="Glyco_hydro_92"/>
</dbReference>
<gene>
    <name evidence="5" type="ORF">ACFQWG_03190</name>
</gene>
<proteinExistence type="predicted"/>
<protein>
    <submittedName>
        <fullName evidence="5">GH92 family glycosyl hydrolase</fullName>
        <ecNumber evidence="5">3.2.1.-</ecNumber>
    </submittedName>
</protein>
<dbReference type="InterPro" id="IPR013783">
    <property type="entry name" value="Ig-like_fold"/>
</dbReference>
<dbReference type="GO" id="GO:0016798">
    <property type="term" value="F:hydrolase activity, acting on glycosyl bonds"/>
    <property type="evidence" value="ECO:0007669"/>
    <property type="project" value="UniProtKB-KW"/>
</dbReference>
<accession>A0ABW2SJF1</accession>
<dbReference type="RefSeq" id="WP_380972036.1">
    <property type="nucleotide sequence ID" value="NZ_JBHTEF010000001.1"/>
</dbReference>
<feature type="domain" description="Glycosyl hydrolase family 92 N-terminal" evidence="4">
    <location>
        <begin position="51"/>
        <end position="279"/>
    </location>
</feature>
<dbReference type="Gene3D" id="3.30.2080.10">
    <property type="entry name" value="GH92 mannosidase domain"/>
    <property type="match status" value="1"/>
</dbReference>
<evidence type="ECO:0000259" key="3">
    <source>
        <dbReference type="Pfam" id="PF07971"/>
    </source>
</evidence>
<keyword evidence="5" id="KW-0378">Hydrolase</keyword>
<keyword evidence="5" id="KW-0326">Glycosidase</keyword>
<dbReference type="InterPro" id="IPR050883">
    <property type="entry name" value="PNGase"/>
</dbReference>
<reference evidence="6" key="1">
    <citation type="journal article" date="2019" name="Int. J. Syst. Evol. Microbiol.">
        <title>The Global Catalogue of Microorganisms (GCM) 10K type strain sequencing project: providing services to taxonomists for standard genome sequencing and annotation.</title>
        <authorList>
            <consortium name="The Broad Institute Genomics Platform"/>
            <consortium name="The Broad Institute Genome Sequencing Center for Infectious Disease"/>
            <person name="Wu L."/>
            <person name="Ma J."/>
        </authorList>
    </citation>
    <scope>NUCLEOTIDE SEQUENCE [LARGE SCALE GENOMIC DNA]</scope>
    <source>
        <strain evidence="6">CCUG 56698</strain>
    </source>
</reference>
<feature type="region of interest" description="Disordered" evidence="1">
    <location>
        <begin position="1184"/>
        <end position="1218"/>
    </location>
</feature>
<feature type="chain" id="PRO_5046557859" evidence="2">
    <location>
        <begin position="37"/>
        <end position="1256"/>
    </location>
</feature>
<dbReference type="SUPFAM" id="SSF48208">
    <property type="entry name" value="Six-hairpin glycosidases"/>
    <property type="match status" value="1"/>
</dbReference>
<dbReference type="Gene3D" id="2.60.40.10">
    <property type="entry name" value="Immunoglobulins"/>
    <property type="match status" value="1"/>
</dbReference>
<feature type="signal peptide" evidence="2">
    <location>
        <begin position="1"/>
        <end position="36"/>
    </location>
</feature>
<evidence type="ECO:0000313" key="6">
    <source>
        <dbReference type="Proteomes" id="UP001596527"/>
    </source>
</evidence>
<dbReference type="PANTHER" id="PTHR12143:SF39">
    <property type="entry name" value="SECRETED PROTEIN"/>
    <property type="match status" value="1"/>
</dbReference>
<dbReference type="Pfam" id="PF07971">
    <property type="entry name" value="Glyco_hydro_92"/>
    <property type="match status" value="1"/>
</dbReference>
<comment type="caution">
    <text evidence="5">The sequence shown here is derived from an EMBL/GenBank/DDBJ whole genome shotgun (WGS) entry which is preliminary data.</text>
</comment>
<dbReference type="InterPro" id="IPR008928">
    <property type="entry name" value="6-hairpin_glycosidase_sf"/>
</dbReference>
<dbReference type="NCBIfam" id="TIGR01180">
    <property type="entry name" value="aman2_put"/>
    <property type="match status" value="1"/>
</dbReference>
<keyword evidence="2" id="KW-0732">Signal</keyword>
<evidence type="ECO:0000313" key="5">
    <source>
        <dbReference type="EMBL" id="MFC7580227.1"/>
    </source>
</evidence>
<dbReference type="Gene3D" id="1.20.1050.60">
    <property type="entry name" value="alpha-1,2-mannosidase"/>
    <property type="match status" value="1"/>
</dbReference>
<dbReference type="InterPro" id="IPR005887">
    <property type="entry name" value="GH92_a_mannosidase_put"/>
</dbReference>
<dbReference type="InterPro" id="IPR014718">
    <property type="entry name" value="GH-type_carb-bd"/>
</dbReference>
<sequence length="1256" mass="131848">MSHTRTTGARRRSRVPRALAALVATAALAGAGAVSAAPARAAEEAEPLAGLVNPFIGTQDEGNTYPGAATPFGMVQFSPDNGHNVGYDYGRAEIRGFSLVHLSGVGCSLGGVQPMLATTGDPVSTDDARYALGYSHASEHASAGQYSVGLEAPGGTVTAELTATARTAVARYTFPSTEKATVLINTGQALNTVVDSAVSIVDARTVEARITTKGFCQDTPEVTFYTRTVFDRDVAAAGTWSGDAISADQTSSGAGRHGAWVQFDASDGDTTVEAQTALSYVDPAGAAANLEAESATYEQALARATVDWETRLHSIDIEGADAATRRVFYSSLYRSLLAPNIGSDVDGRYTGWDREIHREDDPDFTYYQNYSLWDTYRTQEQLVALLDPEAAADQALSLVRQGQQYGWLPRWGFATAETNIMTGDPGTVWLVSAWSQGLLQGHEEEAWEVLLHNADGVPPADSFANGRAGNVEYIRDGYVPQDPSTRKGPGDYDLDHGGSATLEYALADAALSTMGRALGHTADADRLAARGTSYRNIFDPSTGYFRARDRSGAFSGSEDPAQARGFHEATAVQYTWLVQQDPEDLMGLLGGTNATIDRLDRFFAFPDVVTDPEGTARQKWVTGTYDYYGNDRYNPNNEPDLHAPFMYLWAGEPWKTSDVLRAARTLFTDGPTGVTGNDDLGTMSAWYVLASIGLFPIVPGQDLWGLSTPAFEKVTIQRPDGKPLVIRSDGVSDEARYIQGVSMDGIDWGAGYIEDPDLDAVSEVDIAVGTAASNWATGEDAAPDPMIDADRTQQRLSVSASPSNLWVRPGGTLTVEASVLAQGAGTLSGTLTASGEGLATDPDQVQWSAASNGLPASTSTAVTVTAPEWAASGEHALTLTAATGDQESATEVPVQVGPASYLESSFDNTAIGDIGRANADFDGMGYFFDRTLLTGAGVPAGALLTIPETRLAYWIAAEGPDNLRMRGQTLQMPEALADSGQIALVGASNNGTYDGDVVLGLREESTGETSQTTAAISMPDWCSGANPGGGSRPLAITAQRGSRSGSDGAACGLYATAAIDVPEGQDLVSVTVPDNEKMHLFAIASDAPVWVHPELTATAPDSIGQGAPVAIEVSVDPAAPGSVRIYEGDRLLGEWSTRSREPAPAITDLAVGRHELTAVFVPDDRIAWSGAEAAPVTIEVTAAEPTEPAEPTGPAAPDRPGTPATAPPSADAVEGLSDTGADPALWLAALAVGALGLITTAGTRREATRATKGETR</sequence>
<evidence type="ECO:0000256" key="2">
    <source>
        <dbReference type="SAM" id="SignalP"/>
    </source>
</evidence>
<evidence type="ECO:0000256" key="1">
    <source>
        <dbReference type="SAM" id="MobiDB-lite"/>
    </source>
</evidence>
<name>A0ABW2SJF1_9ACTO</name>
<dbReference type="Gene3D" id="2.70.98.10">
    <property type="match status" value="1"/>
</dbReference>
<dbReference type="InterPro" id="IPR041371">
    <property type="entry name" value="GH92_N"/>
</dbReference>
<dbReference type="Pfam" id="PF17678">
    <property type="entry name" value="Glyco_hydro_92N"/>
    <property type="match status" value="1"/>
</dbReference>
<dbReference type="EMBL" id="JBHTEF010000001">
    <property type="protein sequence ID" value="MFC7580227.1"/>
    <property type="molecule type" value="Genomic_DNA"/>
</dbReference>
<dbReference type="PANTHER" id="PTHR12143">
    <property type="entry name" value="PEPTIDE N-GLYCANASE PNGASE -RELATED"/>
    <property type="match status" value="1"/>
</dbReference>
<keyword evidence="6" id="KW-1185">Reference proteome</keyword>
<evidence type="ECO:0000259" key="4">
    <source>
        <dbReference type="Pfam" id="PF17678"/>
    </source>
</evidence>
<dbReference type="EC" id="3.2.1.-" evidence="5"/>